<gene>
    <name evidence="8" type="ORF">FZC76_07695</name>
</gene>
<proteinExistence type="predicted"/>
<dbReference type="EC" id="3.6.1.41" evidence="1"/>
<evidence type="ECO:0000256" key="1">
    <source>
        <dbReference type="ARBA" id="ARBA00012506"/>
    </source>
</evidence>
<evidence type="ECO:0000256" key="2">
    <source>
        <dbReference type="ARBA" id="ARBA00022723"/>
    </source>
</evidence>
<dbReference type="CDD" id="cd00077">
    <property type="entry name" value="HDc"/>
    <property type="match status" value="1"/>
</dbReference>
<dbReference type="InterPro" id="IPR003607">
    <property type="entry name" value="HD/PDEase_dom"/>
</dbReference>
<dbReference type="InterPro" id="IPR005249">
    <property type="entry name" value="YqeK"/>
</dbReference>
<dbReference type="SMART" id="SM00471">
    <property type="entry name" value="HDc"/>
    <property type="match status" value="1"/>
</dbReference>
<evidence type="ECO:0000256" key="5">
    <source>
        <dbReference type="ARBA" id="ARBA00023004"/>
    </source>
</evidence>
<dbReference type="NCBIfam" id="TIGR00488">
    <property type="entry name" value="bis(5'-nucleosyl)-tetraphosphatase (symmetrical) YqeK"/>
    <property type="match status" value="1"/>
</dbReference>
<dbReference type="NCBIfam" id="TIGR00277">
    <property type="entry name" value="HDIG"/>
    <property type="match status" value="1"/>
</dbReference>
<keyword evidence="4" id="KW-0378">Hydrolase</keyword>
<evidence type="ECO:0000256" key="4">
    <source>
        <dbReference type="ARBA" id="ARBA00022801"/>
    </source>
</evidence>
<name>A0A5D4T3U6_9BACI</name>
<comment type="catalytic activity">
    <reaction evidence="6">
        <text>P(1),P(4)-bis(5'-adenosyl) tetraphosphate + H2O = 2 ADP + 2 H(+)</text>
        <dbReference type="Rhea" id="RHEA:24252"/>
        <dbReference type="ChEBI" id="CHEBI:15377"/>
        <dbReference type="ChEBI" id="CHEBI:15378"/>
        <dbReference type="ChEBI" id="CHEBI:58141"/>
        <dbReference type="ChEBI" id="CHEBI:456216"/>
        <dbReference type="EC" id="3.6.1.41"/>
    </reaction>
</comment>
<dbReference type="SUPFAM" id="SSF109604">
    <property type="entry name" value="HD-domain/PDEase-like"/>
    <property type="match status" value="1"/>
</dbReference>
<dbReference type="GO" id="GO:0000166">
    <property type="term" value="F:nucleotide binding"/>
    <property type="evidence" value="ECO:0007669"/>
    <property type="project" value="UniProtKB-KW"/>
</dbReference>
<reference evidence="8 9" key="1">
    <citation type="submission" date="2019-08" db="EMBL/GenBank/DDBJ databases">
        <title>Bacillus genomes from the desert of Cuatro Cienegas, Coahuila.</title>
        <authorList>
            <person name="Olmedo-Alvarez G."/>
        </authorList>
    </citation>
    <scope>NUCLEOTIDE SEQUENCE [LARGE SCALE GENOMIC DNA]</scope>
    <source>
        <strain evidence="8 9">CH28_1T</strain>
    </source>
</reference>
<dbReference type="OrthoDB" id="9782134at2"/>
<keyword evidence="3" id="KW-0547">Nucleotide-binding</keyword>
<dbReference type="InterPro" id="IPR006674">
    <property type="entry name" value="HD_domain"/>
</dbReference>
<dbReference type="PANTHER" id="PTHR35795:SF1">
    <property type="entry name" value="BIS(5'-NUCLEOSYL)-TETRAPHOSPHATASE, SYMMETRICAL"/>
    <property type="match status" value="1"/>
</dbReference>
<protein>
    <recommendedName>
        <fullName evidence="1">bis(5'-nucleosyl)-tetraphosphatase (symmetrical)</fullName>
        <ecNumber evidence="1">3.6.1.41</ecNumber>
    </recommendedName>
</protein>
<evidence type="ECO:0000259" key="7">
    <source>
        <dbReference type="PROSITE" id="PS51831"/>
    </source>
</evidence>
<dbReference type="GO" id="GO:0008803">
    <property type="term" value="F:bis(5'-nucleosyl)-tetraphosphatase (symmetrical) activity"/>
    <property type="evidence" value="ECO:0007669"/>
    <property type="project" value="UniProtKB-EC"/>
</dbReference>
<dbReference type="RefSeq" id="WP_148987669.1">
    <property type="nucleotide sequence ID" value="NZ_VTEV01000003.1"/>
</dbReference>
<keyword evidence="5" id="KW-0408">Iron</keyword>
<dbReference type="GO" id="GO:0046872">
    <property type="term" value="F:metal ion binding"/>
    <property type="evidence" value="ECO:0007669"/>
    <property type="project" value="UniProtKB-KW"/>
</dbReference>
<dbReference type="PANTHER" id="PTHR35795">
    <property type="entry name" value="SLR1885 PROTEIN"/>
    <property type="match status" value="1"/>
</dbReference>
<feature type="domain" description="HD" evidence="7">
    <location>
        <begin position="18"/>
        <end position="132"/>
    </location>
</feature>
<keyword evidence="2" id="KW-0479">Metal-binding</keyword>
<dbReference type="Proteomes" id="UP000322524">
    <property type="component" value="Unassembled WGS sequence"/>
</dbReference>
<evidence type="ECO:0000313" key="8">
    <source>
        <dbReference type="EMBL" id="TYS68814.1"/>
    </source>
</evidence>
<organism evidence="8 9">
    <name type="scientific">Sutcliffiella horikoshii</name>
    <dbReference type="NCBI Taxonomy" id="79883"/>
    <lineage>
        <taxon>Bacteria</taxon>
        <taxon>Bacillati</taxon>
        <taxon>Bacillota</taxon>
        <taxon>Bacilli</taxon>
        <taxon>Bacillales</taxon>
        <taxon>Bacillaceae</taxon>
        <taxon>Sutcliffiella</taxon>
    </lineage>
</organism>
<accession>A0A5D4T3U6</accession>
<dbReference type="Pfam" id="PF01966">
    <property type="entry name" value="HD"/>
    <property type="match status" value="1"/>
</dbReference>
<dbReference type="EMBL" id="VTEV01000003">
    <property type="protein sequence ID" value="TYS68814.1"/>
    <property type="molecule type" value="Genomic_DNA"/>
</dbReference>
<evidence type="ECO:0000256" key="3">
    <source>
        <dbReference type="ARBA" id="ARBA00022741"/>
    </source>
</evidence>
<dbReference type="STRING" id="79883.GCA_001636495_01899"/>
<dbReference type="InterPro" id="IPR006675">
    <property type="entry name" value="HDIG_dom"/>
</dbReference>
<dbReference type="AlphaFoldDB" id="A0A5D4T3U6"/>
<evidence type="ECO:0000256" key="6">
    <source>
        <dbReference type="ARBA" id="ARBA00049417"/>
    </source>
</evidence>
<evidence type="ECO:0000313" key="9">
    <source>
        <dbReference type="Proteomes" id="UP000322524"/>
    </source>
</evidence>
<dbReference type="Gene3D" id="1.10.3210.10">
    <property type="entry name" value="Hypothetical protein af1432"/>
    <property type="match status" value="1"/>
</dbReference>
<dbReference type="PROSITE" id="PS51831">
    <property type="entry name" value="HD"/>
    <property type="match status" value="1"/>
</dbReference>
<dbReference type="InterPro" id="IPR051094">
    <property type="entry name" value="Diverse_Catalytic_Enzymes"/>
</dbReference>
<sequence length="192" mass="22278">MNREKALRLVKEQLTERRYVHTIGVMETAIELAERYGVDQEKAELAAIFHDYAKFRDKEEMRRIIIDQKMPQDLLQYHDELWHAPVGAYLVEKEAGIADNDVLEAIRCHTSGKINMSTLDKVLYVADYIEPGRDFPGVDQVRESAKSSLDIALIQAMKNTITYLITRNQPVYPDTFHAYNDMTMKVKERKLT</sequence>
<comment type="caution">
    <text evidence="8">The sequence shown here is derived from an EMBL/GenBank/DDBJ whole genome shotgun (WGS) entry which is preliminary data.</text>
</comment>